<reference evidence="4" key="2">
    <citation type="submission" date="2012-03" db="EMBL/GenBank/DDBJ databases">
        <title>Complete genome sequence of Borrelia crocidurae.</title>
        <authorList>
            <person name="Elbir H."/>
            <person name="Gimenez G."/>
            <person name="Robert C."/>
            <person name="Raoult D."/>
            <person name="Drancourt M."/>
        </authorList>
    </citation>
    <scope>NUCLEOTIDE SEQUENCE [LARGE SCALE GENOMIC DNA]</scope>
    <source>
        <strain evidence="4">Achema</strain>
    </source>
</reference>
<dbReference type="Proteomes" id="UP000005212">
    <property type="component" value="Chromosome"/>
</dbReference>
<feature type="transmembrane region" description="Helical" evidence="1">
    <location>
        <begin position="35"/>
        <end position="59"/>
    </location>
</feature>
<dbReference type="EMBL" id="CP003426">
    <property type="protein sequence ID" value="AFI31293.1"/>
    <property type="molecule type" value="Genomic_DNA"/>
</dbReference>
<gene>
    <name evidence="3" type="ordered locus">Q7M_514</name>
</gene>
<organism evidence="3 4">
    <name type="scientific">Borrelia crocidurae (strain Achema)</name>
    <dbReference type="NCBI Taxonomy" id="1155096"/>
    <lineage>
        <taxon>Bacteria</taxon>
        <taxon>Pseudomonadati</taxon>
        <taxon>Spirochaetota</taxon>
        <taxon>Spirochaetia</taxon>
        <taxon>Spirochaetales</taxon>
        <taxon>Borreliaceae</taxon>
        <taxon>Borrelia</taxon>
    </lineage>
</organism>
<dbReference type="AlphaFoldDB" id="I0FCT7"/>
<evidence type="ECO:0000256" key="1">
    <source>
        <dbReference type="SAM" id="Phobius"/>
    </source>
</evidence>
<dbReference type="SMART" id="SM00909">
    <property type="entry name" value="Germane"/>
    <property type="match status" value="1"/>
</dbReference>
<evidence type="ECO:0000313" key="4">
    <source>
        <dbReference type="Proteomes" id="UP000005212"/>
    </source>
</evidence>
<sequence length="272" mass="31477">MDIYIIIANIIVLCQLQADIQLIRKKKNIRRKTSNFNQVDIFLILFAIFLTTICLLLIIKSSLLNNIFNNEQINNNFELLKAKPKEIEVKVDNTKSETIKMLNNEKFLIKPPEIKKIKEELQEQEHKHLQNQKEVKLHFIKVTSEGHFLKQGVKRNIHYDKNILEKTLKALFNGPNEYELKNNFLSLIPINTQILNLSVNEGIAHINLSKEFYENSFGIEGIINQVKQIISTCLEIQGIKGITLNIENNPIILEDLNLNFSGVLDNTKLAKY</sequence>
<evidence type="ECO:0000259" key="2">
    <source>
        <dbReference type="SMART" id="SM00909"/>
    </source>
</evidence>
<accession>I0FCT7</accession>
<proteinExistence type="predicted"/>
<reference evidence="3 4" key="1">
    <citation type="journal article" date="2012" name="J. Bacteriol.">
        <title>Complete Genome Sequence of Borrelia crocidurae.</title>
        <authorList>
            <person name="Elbir H."/>
            <person name="Gimenez G."/>
            <person name="Robert C."/>
            <person name="Bergstrom S."/>
            <person name="Cutler S."/>
            <person name="Raoult D."/>
            <person name="Drancourt M."/>
        </authorList>
    </citation>
    <scope>NUCLEOTIDE SEQUENCE [LARGE SCALE GENOMIC DNA]</scope>
    <source>
        <strain evidence="3 4">Achema</strain>
    </source>
</reference>
<name>I0FCT7_BORCA</name>
<keyword evidence="1" id="KW-0812">Transmembrane</keyword>
<evidence type="ECO:0000313" key="3">
    <source>
        <dbReference type="EMBL" id="AFI31293.1"/>
    </source>
</evidence>
<dbReference type="HOGENOM" id="CLU_1118466_0_0_12"/>
<keyword evidence="1" id="KW-1133">Transmembrane helix</keyword>
<protein>
    <recommendedName>
        <fullName evidence="2">GerMN domain-containing protein</fullName>
    </recommendedName>
</protein>
<dbReference type="Pfam" id="PF10646">
    <property type="entry name" value="Germane"/>
    <property type="match status" value="1"/>
</dbReference>
<dbReference type="PATRIC" id="fig|1155096.3.peg.530"/>
<dbReference type="InterPro" id="IPR019606">
    <property type="entry name" value="GerMN"/>
</dbReference>
<keyword evidence="1" id="KW-0472">Membrane</keyword>
<dbReference type="KEGG" id="bcw:Q7M_514"/>
<feature type="domain" description="GerMN" evidence="2">
    <location>
        <begin position="164"/>
        <end position="255"/>
    </location>
</feature>